<keyword evidence="3" id="KW-0547">Nucleotide-binding</keyword>
<dbReference type="OrthoDB" id="3503851at2"/>
<proteinExistence type="inferred from homology"/>
<keyword evidence="2" id="KW-0813">Transport</keyword>
<dbReference type="Gene3D" id="3.40.50.300">
    <property type="entry name" value="P-loop containing nucleotide triphosphate hydrolases"/>
    <property type="match status" value="1"/>
</dbReference>
<dbReference type="InterPro" id="IPR003439">
    <property type="entry name" value="ABC_transporter-like_ATP-bd"/>
</dbReference>
<keyword evidence="4 5" id="KW-0067">ATP-binding</keyword>
<evidence type="ECO:0000256" key="4">
    <source>
        <dbReference type="ARBA" id="ARBA00022840"/>
    </source>
</evidence>
<dbReference type="PANTHER" id="PTHR43335">
    <property type="entry name" value="ABC TRANSPORTER, ATP-BINDING PROTEIN"/>
    <property type="match status" value="1"/>
</dbReference>
<evidence type="ECO:0000256" key="1">
    <source>
        <dbReference type="ARBA" id="ARBA00005417"/>
    </source>
</evidence>
<name>A0A5C4WWY8_9ACTN</name>
<dbReference type="Pfam" id="PF00005">
    <property type="entry name" value="ABC_tran"/>
    <property type="match status" value="1"/>
</dbReference>
<protein>
    <submittedName>
        <fullName evidence="5">ATP-binding cassette domain-containing protein</fullName>
    </submittedName>
</protein>
<keyword evidence="6" id="KW-1185">Reference proteome</keyword>
<dbReference type="GO" id="GO:0005524">
    <property type="term" value="F:ATP binding"/>
    <property type="evidence" value="ECO:0007669"/>
    <property type="project" value="UniProtKB-KW"/>
</dbReference>
<dbReference type="EMBL" id="VDLX02000001">
    <property type="protein sequence ID" value="KAB8197138.1"/>
    <property type="molecule type" value="Genomic_DNA"/>
</dbReference>
<sequence length="291" mass="30809">MMPMLDAKTLTKRFGPVVALSDARFAVRPGAITGLLGADGAGKSTTLRLFLGLVRPTSGSALIDGRPIHEWPAPARKVGAVMDVRSAHPSRRVIDSVRWAARLAGMPRSRAETVLDLVGLGAVAGQRVRRLPAAPRRRLALATALAGDPETVLLDEPLDGLDPQEIAWLKELLRRLRGQGRTVLLTSRLLAGLEDLVDDLVVISRGRIVGSGSATAFVDRFRLETISVLSDRPRPLCAAVIEAGGEVLGTQGRRMEISGLTSVQLGEIARGAGIALMGLVEVRPGTGDPPS</sequence>
<organism evidence="5 6">
    <name type="scientific">Nonomuraea phyllanthi</name>
    <dbReference type="NCBI Taxonomy" id="2219224"/>
    <lineage>
        <taxon>Bacteria</taxon>
        <taxon>Bacillati</taxon>
        <taxon>Actinomycetota</taxon>
        <taxon>Actinomycetes</taxon>
        <taxon>Streptosporangiales</taxon>
        <taxon>Streptosporangiaceae</taxon>
        <taxon>Nonomuraea</taxon>
    </lineage>
</organism>
<accession>A0A5C4WWY8</accession>
<evidence type="ECO:0000256" key="3">
    <source>
        <dbReference type="ARBA" id="ARBA00022741"/>
    </source>
</evidence>
<comment type="similarity">
    <text evidence="1">Belongs to the ABC transporter superfamily.</text>
</comment>
<evidence type="ECO:0000256" key="2">
    <source>
        <dbReference type="ARBA" id="ARBA00022448"/>
    </source>
</evidence>
<gene>
    <name evidence="5" type="ORF">FH608_000765</name>
</gene>
<dbReference type="AlphaFoldDB" id="A0A5C4WWY8"/>
<evidence type="ECO:0000313" key="6">
    <source>
        <dbReference type="Proteomes" id="UP000312512"/>
    </source>
</evidence>
<reference evidence="5 6" key="1">
    <citation type="submission" date="2019-10" db="EMBL/GenBank/DDBJ databases">
        <title>Nonomuraea sp. nov., isolated from Phyllanthus amarus.</title>
        <authorList>
            <person name="Klykleung N."/>
            <person name="Tanasupawat S."/>
        </authorList>
    </citation>
    <scope>NUCLEOTIDE SEQUENCE [LARGE SCALE GENOMIC DNA]</scope>
    <source>
        <strain evidence="5 6">PA1-10</strain>
    </source>
</reference>
<dbReference type="InterPro" id="IPR003593">
    <property type="entry name" value="AAA+_ATPase"/>
</dbReference>
<dbReference type="GO" id="GO:0016887">
    <property type="term" value="F:ATP hydrolysis activity"/>
    <property type="evidence" value="ECO:0007669"/>
    <property type="project" value="InterPro"/>
</dbReference>
<dbReference type="SUPFAM" id="SSF52540">
    <property type="entry name" value="P-loop containing nucleoside triphosphate hydrolases"/>
    <property type="match status" value="1"/>
</dbReference>
<dbReference type="PROSITE" id="PS50893">
    <property type="entry name" value="ABC_TRANSPORTER_2"/>
    <property type="match status" value="1"/>
</dbReference>
<evidence type="ECO:0000313" key="5">
    <source>
        <dbReference type="EMBL" id="KAB8197138.1"/>
    </source>
</evidence>
<dbReference type="InterPro" id="IPR027417">
    <property type="entry name" value="P-loop_NTPase"/>
</dbReference>
<dbReference type="Proteomes" id="UP000312512">
    <property type="component" value="Unassembled WGS sequence"/>
</dbReference>
<dbReference type="SMART" id="SM00382">
    <property type="entry name" value="AAA"/>
    <property type="match status" value="1"/>
</dbReference>
<dbReference type="PANTHER" id="PTHR43335:SF4">
    <property type="entry name" value="ABC TRANSPORTER, ATP-BINDING PROTEIN"/>
    <property type="match status" value="1"/>
</dbReference>
<comment type="caution">
    <text evidence="5">The sequence shown here is derived from an EMBL/GenBank/DDBJ whole genome shotgun (WGS) entry which is preliminary data.</text>
</comment>